<dbReference type="GO" id="GO:0006508">
    <property type="term" value="P:proteolysis"/>
    <property type="evidence" value="ECO:0007669"/>
    <property type="project" value="InterPro"/>
</dbReference>
<protein>
    <submittedName>
        <fullName evidence="1">Uncharacterized protein</fullName>
    </submittedName>
</protein>
<dbReference type="Gene3D" id="2.40.70.10">
    <property type="entry name" value="Acid Proteases"/>
    <property type="match status" value="1"/>
</dbReference>
<dbReference type="PROSITE" id="PS00141">
    <property type="entry name" value="ASP_PROTEASE"/>
    <property type="match status" value="1"/>
</dbReference>
<keyword evidence="2" id="KW-1185">Reference proteome</keyword>
<reference evidence="1 2" key="1">
    <citation type="journal article" date="2021" name="Nat. Plants">
        <title>The Taxus genome provides insights into paclitaxel biosynthesis.</title>
        <authorList>
            <person name="Xiong X."/>
            <person name="Gou J."/>
            <person name="Liao Q."/>
            <person name="Li Y."/>
            <person name="Zhou Q."/>
            <person name="Bi G."/>
            <person name="Li C."/>
            <person name="Du R."/>
            <person name="Wang X."/>
            <person name="Sun T."/>
            <person name="Guo L."/>
            <person name="Liang H."/>
            <person name="Lu P."/>
            <person name="Wu Y."/>
            <person name="Zhang Z."/>
            <person name="Ro D.K."/>
            <person name="Shang Y."/>
            <person name="Huang S."/>
            <person name="Yan J."/>
        </authorList>
    </citation>
    <scope>NUCLEOTIDE SEQUENCE [LARGE SCALE GENOMIC DNA]</scope>
    <source>
        <strain evidence="1">Ta-2019</strain>
    </source>
</reference>
<gene>
    <name evidence="1" type="ORF">KI387_038858</name>
</gene>
<evidence type="ECO:0000313" key="2">
    <source>
        <dbReference type="Proteomes" id="UP000824469"/>
    </source>
</evidence>
<dbReference type="EMBL" id="JAHRHJ020000011">
    <property type="protein sequence ID" value="KAH9295270.1"/>
    <property type="molecule type" value="Genomic_DNA"/>
</dbReference>
<sequence length="95" mass="10704">MTAVRTEGEVEIKDDSDVDERLGCTATNMDSQEEEMSRLFQIKIQIKRTKVNALVDTGSQSNLISEAVVKKLGLETYEHPHPYPLGWVKKGVEIQ</sequence>
<dbReference type="GO" id="GO:0004190">
    <property type="term" value="F:aspartic-type endopeptidase activity"/>
    <property type="evidence" value="ECO:0007669"/>
    <property type="project" value="InterPro"/>
</dbReference>
<dbReference type="Pfam" id="PF13975">
    <property type="entry name" value="gag-asp_proteas"/>
    <property type="match status" value="1"/>
</dbReference>
<dbReference type="InterPro" id="IPR001969">
    <property type="entry name" value="Aspartic_peptidase_AS"/>
</dbReference>
<evidence type="ECO:0000313" key="1">
    <source>
        <dbReference type="EMBL" id="KAH9295270.1"/>
    </source>
</evidence>
<proteinExistence type="predicted"/>
<accession>A0AA38FAP6</accession>
<dbReference type="Proteomes" id="UP000824469">
    <property type="component" value="Unassembled WGS sequence"/>
</dbReference>
<dbReference type="SUPFAM" id="SSF50630">
    <property type="entry name" value="Acid proteases"/>
    <property type="match status" value="1"/>
</dbReference>
<feature type="non-terminal residue" evidence="1">
    <location>
        <position position="95"/>
    </location>
</feature>
<name>A0AA38FAP6_TAXCH</name>
<dbReference type="InterPro" id="IPR021109">
    <property type="entry name" value="Peptidase_aspartic_dom_sf"/>
</dbReference>
<dbReference type="CDD" id="cd00303">
    <property type="entry name" value="retropepsin_like"/>
    <property type="match status" value="1"/>
</dbReference>
<comment type="caution">
    <text evidence="1">The sequence shown here is derived from an EMBL/GenBank/DDBJ whole genome shotgun (WGS) entry which is preliminary data.</text>
</comment>
<dbReference type="AlphaFoldDB" id="A0AA38FAP6"/>
<organism evidence="1 2">
    <name type="scientific">Taxus chinensis</name>
    <name type="common">Chinese yew</name>
    <name type="synonym">Taxus wallichiana var. chinensis</name>
    <dbReference type="NCBI Taxonomy" id="29808"/>
    <lineage>
        <taxon>Eukaryota</taxon>
        <taxon>Viridiplantae</taxon>
        <taxon>Streptophyta</taxon>
        <taxon>Embryophyta</taxon>
        <taxon>Tracheophyta</taxon>
        <taxon>Spermatophyta</taxon>
        <taxon>Pinopsida</taxon>
        <taxon>Pinidae</taxon>
        <taxon>Conifers II</taxon>
        <taxon>Cupressales</taxon>
        <taxon>Taxaceae</taxon>
        <taxon>Taxus</taxon>
    </lineage>
</organism>